<dbReference type="EMBL" id="AWUE01012777">
    <property type="protein sequence ID" value="OMP08354.1"/>
    <property type="molecule type" value="Genomic_DNA"/>
</dbReference>
<name>A0A1R3KMR0_9ROSI</name>
<evidence type="ECO:0000313" key="2">
    <source>
        <dbReference type="Proteomes" id="UP000187203"/>
    </source>
</evidence>
<dbReference type="AlphaFoldDB" id="A0A1R3KMR0"/>
<organism evidence="1 2">
    <name type="scientific">Corchorus olitorius</name>
    <dbReference type="NCBI Taxonomy" id="93759"/>
    <lineage>
        <taxon>Eukaryota</taxon>
        <taxon>Viridiplantae</taxon>
        <taxon>Streptophyta</taxon>
        <taxon>Embryophyta</taxon>
        <taxon>Tracheophyta</taxon>
        <taxon>Spermatophyta</taxon>
        <taxon>Magnoliopsida</taxon>
        <taxon>eudicotyledons</taxon>
        <taxon>Gunneridae</taxon>
        <taxon>Pentapetalae</taxon>
        <taxon>rosids</taxon>
        <taxon>malvids</taxon>
        <taxon>Malvales</taxon>
        <taxon>Malvaceae</taxon>
        <taxon>Grewioideae</taxon>
        <taxon>Apeibeae</taxon>
        <taxon>Corchorus</taxon>
    </lineage>
</organism>
<accession>A0A1R3KMR0</accession>
<proteinExistence type="predicted"/>
<evidence type="ECO:0000313" key="1">
    <source>
        <dbReference type="EMBL" id="OMP08354.1"/>
    </source>
</evidence>
<reference evidence="2" key="1">
    <citation type="submission" date="2013-09" db="EMBL/GenBank/DDBJ databases">
        <title>Corchorus olitorius genome sequencing.</title>
        <authorList>
            <person name="Alam M."/>
            <person name="Haque M.S."/>
            <person name="Islam M.S."/>
            <person name="Emdad E.M."/>
            <person name="Islam M.M."/>
            <person name="Ahmed B."/>
            <person name="Halim A."/>
            <person name="Hossen Q.M.M."/>
            <person name="Hossain M.Z."/>
            <person name="Ahmed R."/>
            <person name="Khan M.M."/>
            <person name="Islam R."/>
            <person name="Rashid M.M."/>
            <person name="Khan S.A."/>
            <person name="Rahman M.S."/>
            <person name="Alam M."/>
            <person name="Yahiya A.S."/>
            <person name="Khan M.S."/>
            <person name="Azam M.S."/>
            <person name="Haque T."/>
            <person name="Lashkar M.Z.H."/>
            <person name="Akhand A.I."/>
            <person name="Morshed G."/>
            <person name="Roy S."/>
            <person name="Uddin K.S."/>
            <person name="Rabeya T."/>
            <person name="Hossain A.S."/>
            <person name="Chowdhury A."/>
            <person name="Snigdha A.R."/>
            <person name="Mortoza M.S."/>
            <person name="Matin S.A."/>
            <person name="Hoque S.M.E."/>
            <person name="Islam M.K."/>
            <person name="Roy D.K."/>
            <person name="Haider R."/>
            <person name="Moosa M.M."/>
            <person name="Elias S.M."/>
            <person name="Hasan A.M."/>
            <person name="Jahan S."/>
            <person name="Shafiuddin M."/>
            <person name="Mahmood N."/>
            <person name="Shommy N.S."/>
        </authorList>
    </citation>
    <scope>NUCLEOTIDE SEQUENCE [LARGE SCALE GENOMIC DNA]</scope>
    <source>
        <strain evidence="2">cv. O-4</strain>
    </source>
</reference>
<gene>
    <name evidence="1" type="ORF">COLO4_06559</name>
</gene>
<comment type="caution">
    <text evidence="1">The sequence shown here is derived from an EMBL/GenBank/DDBJ whole genome shotgun (WGS) entry which is preliminary data.</text>
</comment>
<protein>
    <submittedName>
        <fullName evidence="1">Cytokinin hydroxylase-like protein</fullName>
    </submittedName>
</protein>
<sequence length="52" mass="5953">MTAETIHVSSGLTVLEFGTLLLHLQVFSENGTSILHFRKMVARSLLRYRQFC</sequence>
<dbReference type="Proteomes" id="UP000187203">
    <property type="component" value="Unassembled WGS sequence"/>
</dbReference>
<keyword evidence="2" id="KW-1185">Reference proteome</keyword>